<accession>A0A128F641</accession>
<dbReference type="EMBL" id="FIZX01000002">
    <property type="protein sequence ID" value="CZF82277.1"/>
    <property type="molecule type" value="Genomic_DNA"/>
</dbReference>
<dbReference type="InterPro" id="IPR036761">
    <property type="entry name" value="TTHA0802/YceI-like_sf"/>
</dbReference>
<dbReference type="AlphaFoldDB" id="A0A128F641"/>
<keyword evidence="1" id="KW-0732">Signal</keyword>
<dbReference type="Pfam" id="PF04264">
    <property type="entry name" value="YceI"/>
    <property type="match status" value="1"/>
</dbReference>
<proteinExistence type="predicted"/>
<reference evidence="4" key="1">
    <citation type="submission" date="2016-02" db="EMBL/GenBank/DDBJ databases">
        <authorList>
            <person name="Rodrigo-Torres Lidia"/>
            <person name="Arahal R.David."/>
        </authorList>
    </citation>
    <scope>NUCLEOTIDE SEQUENCE [LARGE SCALE GENOMIC DNA]</scope>
    <source>
        <strain evidence="4">CECT 9029</strain>
    </source>
</reference>
<gene>
    <name evidence="3" type="ORF">GCE9029_03133</name>
</gene>
<evidence type="ECO:0000313" key="3">
    <source>
        <dbReference type="EMBL" id="CZF82277.1"/>
    </source>
</evidence>
<dbReference type="Gene3D" id="2.40.128.110">
    <property type="entry name" value="Lipid/polyisoprenoid-binding, YceI-like"/>
    <property type="match status" value="1"/>
</dbReference>
<sequence>MKRMSSAIILALSLSPSLAFASNDYAVDSEASSISFATIKKTYVVEPANLSGLEGSVDASGSFSITAPLSSIATGIPIRNQRLNDLFFDSKKFPMLKVEGQVSIESLDESGAQLQQAIPAKVTLFGNTKDVTLNMNIIKSGDNIFAFTTKPVIISGAKFAIPEENLKAVSATVGNIDISSTVPVNVSLVFKEK</sequence>
<feature type="domain" description="Lipid/polyisoprenoid-binding YceI-like" evidence="2">
    <location>
        <begin position="24"/>
        <end position="191"/>
    </location>
</feature>
<dbReference type="SUPFAM" id="SSF101874">
    <property type="entry name" value="YceI-like"/>
    <property type="match status" value="1"/>
</dbReference>
<protein>
    <submittedName>
        <fullName evidence="3">YceI-like domain protein</fullName>
    </submittedName>
</protein>
<evidence type="ECO:0000313" key="4">
    <source>
        <dbReference type="Proteomes" id="UP000071641"/>
    </source>
</evidence>
<feature type="chain" id="PRO_5007282063" evidence="1">
    <location>
        <begin position="22"/>
        <end position="193"/>
    </location>
</feature>
<dbReference type="STRING" id="1796497.GCE9029_03133"/>
<dbReference type="OrthoDB" id="9793816at2"/>
<name>A0A128F641_9GAMM</name>
<dbReference type="InterPro" id="IPR007372">
    <property type="entry name" value="Lipid/polyisoprenoid-bd_YceI"/>
</dbReference>
<dbReference type="RefSeq" id="WP_062664516.1">
    <property type="nucleotide sequence ID" value="NZ_FIZX01000002.1"/>
</dbReference>
<evidence type="ECO:0000256" key="1">
    <source>
        <dbReference type="SAM" id="SignalP"/>
    </source>
</evidence>
<dbReference type="SMART" id="SM00867">
    <property type="entry name" value="YceI"/>
    <property type="match status" value="1"/>
</dbReference>
<evidence type="ECO:0000259" key="2">
    <source>
        <dbReference type="SMART" id="SM00867"/>
    </source>
</evidence>
<feature type="signal peptide" evidence="1">
    <location>
        <begin position="1"/>
        <end position="21"/>
    </location>
</feature>
<dbReference type="Proteomes" id="UP000071641">
    <property type="component" value="Unassembled WGS sequence"/>
</dbReference>
<organism evidence="3 4">
    <name type="scientific">Grimontia celer</name>
    <dbReference type="NCBI Taxonomy" id="1796497"/>
    <lineage>
        <taxon>Bacteria</taxon>
        <taxon>Pseudomonadati</taxon>
        <taxon>Pseudomonadota</taxon>
        <taxon>Gammaproteobacteria</taxon>
        <taxon>Vibrionales</taxon>
        <taxon>Vibrionaceae</taxon>
        <taxon>Grimontia</taxon>
    </lineage>
</organism>
<keyword evidence="4" id="KW-1185">Reference proteome</keyword>